<organism evidence="3 4">
    <name type="scientific">Zymoseptoria tritici (strain CBS 115943 / IPO323)</name>
    <name type="common">Speckled leaf blotch fungus</name>
    <name type="synonym">Septoria tritici</name>
    <dbReference type="NCBI Taxonomy" id="336722"/>
    <lineage>
        <taxon>Eukaryota</taxon>
        <taxon>Fungi</taxon>
        <taxon>Dikarya</taxon>
        <taxon>Ascomycota</taxon>
        <taxon>Pezizomycotina</taxon>
        <taxon>Dothideomycetes</taxon>
        <taxon>Dothideomycetidae</taxon>
        <taxon>Mycosphaerellales</taxon>
        <taxon>Mycosphaerellaceae</taxon>
        <taxon>Zymoseptoria</taxon>
    </lineage>
</organism>
<keyword evidence="1" id="KW-1133">Transmembrane helix</keyword>
<dbReference type="KEGG" id="ztr:MYCGRDRAFT_95050"/>
<dbReference type="AlphaFoldDB" id="F9XH59"/>
<evidence type="ECO:0000313" key="4">
    <source>
        <dbReference type="Proteomes" id="UP000008062"/>
    </source>
</evidence>
<evidence type="ECO:0000256" key="1">
    <source>
        <dbReference type="SAM" id="Phobius"/>
    </source>
</evidence>
<feature type="chain" id="PRO_5003395637" evidence="2">
    <location>
        <begin position="26"/>
        <end position="107"/>
    </location>
</feature>
<feature type="signal peptide" evidence="2">
    <location>
        <begin position="1"/>
        <end position="25"/>
    </location>
</feature>
<evidence type="ECO:0000256" key="2">
    <source>
        <dbReference type="SAM" id="SignalP"/>
    </source>
</evidence>
<evidence type="ECO:0000313" key="3">
    <source>
        <dbReference type="EMBL" id="EGP84948.1"/>
    </source>
</evidence>
<proteinExistence type="predicted"/>
<dbReference type="Proteomes" id="UP000008062">
    <property type="component" value="Chromosome 8"/>
</dbReference>
<dbReference type="InParanoid" id="F9XH59"/>
<keyword evidence="2" id="KW-0732">Signal</keyword>
<feature type="transmembrane region" description="Helical" evidence="1">
    <location>
        <begin position="79"/>
        <end position="98"/>
    </location>
</feature>
<protein>
    <submittedName>
        <fullName evidence="3">Uncharacterized protein</fullName>
    </submittedName>
</protein>
<dbReference type="EMBL" id="CM001203">
    <property type="protein sequence ID" value="EGP84948.1"/>
    <property type="molecule type" value="Genomic_DNA"/>
</dbReference>
<keyword evidence="1" id="KW-0472">Membrane</keyword>
<dbReference type="GeneID" id="13402766"/>
<dbReference type="RefSeq" id="XP_003849972.1">
    <property type="nucleotide sequence ID" value="XM_003849924.1"/>
</dbReference>
<keyword evidence="1" id="KW-0812">Transmembrane</keyword>
<accession>F9XH59</accession>
<reference evidence="3 4" key="1">
    <citation type="journal article" date="2011" name="PLoS Genet.">
        <title>Finished genome of the fungal wheat pathogen Mycosphaerella graminicola reveals dispensome structure, chromosome plasticity, and stealth pathogenesis.</title>
        <authorList>
            <person name="Goodwin S.B."/>
            <person name="Ben M'barek S."/>
            <person name="Dhillon B."/>
            <person name="Wittenberg A.H.J."/>
            <person name="Crane C.F."/>
            <person name="Hane J.K."/>
            <person name="Foster A.J."/>
            <person name="Van der Lee T.A.J."/>
            <person name="Grimwood J."/>
            <person name="Aerts A."/>
            <person name="Antoniw J."/>
            <person name="Bailey A."/>
            <person name="Bluhm B."/>
            <person name="Bowler J."/>
            <person name="Bristow J."/>
            <person name="van der Burgt A."/>
            <person name="Canto-Canche B."/>
            <person name="Churchill A.C.L."/>
            <person name="Conde-Ferraez L."/>
            <person name="Cools H.J."/>
            <person name="Coutinho P.M."/>
            <person name="Csukai M."/>
            <person name="Dehal P."/>
            <person name="De Wit P."/>
            <person name="Donzelli B."/>
            <person name="van de Geest H.C."/>
            <person name="van Ham R.C.H.J."/>
            <person name="Hammond-Kosack K.E."/>
            <person name="Henrissat B."/>
            <person name="Kilian A."/>
            <person name="Kobayashi A.K."/>
            <person name="Koopmann E."/>
            <person name="Kourmpetis Y."/>
            <person name="Kuzniar A."/>
            <person name="Lindquist E."/>
            <person name="Lombard V."/>
            <person name="Maliepaard C."/>
            <person name="Martins N."/>
            <person name="Mehrabi R."/>
            <person name="Nap J.P.H."/>
            <person name="Ponomarenko A."/>
            <person name="Rudd J.J."/>
            <person name="Salamov A."/>
            <person name="Schmutz J."/>
            <person name="Schouten H.J."/>
            <person name="Shapiro H."/>
            <person name="Stergiopoulos I."/>
            <person name="Torriani S.F.F."/>
            <person name="Tu H."/>
            <person name="de Vries R.P."/>
            <person name="Waalwijk C."/>
            <person name="Ware S.B."/>
            <person name="Wiebenga A."/>
            <person name="Zwiers L.-H."/>
            <person name="Oliver R.P."/>
            <person name="Grigoriev I.V."/>
            <person name="Kema G.H.J."/>
        </authorList>
    </citation>
    <scope>NUCLEOTIDE SEQUENCE [LARGE SCALE GENOMIC DNA]</scope>
    <source>
        <strain evidence="4">CBS 115943 / IPO323</strain>
    </source>
</reference>
<feature type="transmembrane region" description="Helical" evidence="1">
    <location>
        <begin position="41"/>
        <end position="58"/>
    </location>
</feature>
<dbReference type="HOGENOM" id="CLU_2212052_0_0_1"/>
<keyword evidence="4" id="KW-1185">Reference proteome</keyword>
<gene>
    <name evidence="3" type="ORF">MYCGRDRAFT_95050</name>
</gene>
<sequence length="107" mass="11438">MNFSTLITVVLVVLIAPITVRPSLSSNLSHSLMGGSHRRRATMTLLMVATAIATEIAWRSMDTVASEPFGVSRPTFSMRFTVLIAAVFVGLIAPALAVRSSFLGFIA</sequence>
<name>F9XH59_ZYMTI</name>